<evidence type="ECO:0000313" key="2">
    <source>
        <dbReference type="EMBL" id="KAL1129035.1"/>
    </source>
</evidence>
<dbReference type="EMBL" id="JBFDAA010000009">
    <property type="protein sequence ID" value="KAL1129035.1"/>
    <property type="molecule type" value="Genomic_DNA"/>
</dbReference>
<evidence type="ECO:0000313" key="3">
    <source>
        <dbReference type="Proteomes" id="UP001558652"/>
    </source>
</evidence>
<accession>A0ABD0YCK3</accession>
<organism evidence="2 3">
    <name type="scientific">Ranatra chinensis</name>
    <dbReference type="NCBI Taxonomy" id="642074"/>
    <lineage>
        <taxon>Eukaryota</taxon>
        <taxon>Metazoa</taxon>
        <taxon>Ecdysozoa</taxon>
        <taxon>Arthropoda</taxon>
        <taxon>Hexapoda</taxon>
        <taxon>Insecta</taxon>
        <taxon>Pterygota</taxon>
        <taxon>Neoptera</taxon>
        <taxon>Paraneoptera</taxon>
        <taxon>Hemiptera</taxon>
        <taxon>Heteroptera</taxon>
        <taxon>Panheteroptera</taxon>
        <taxon>Nepomorpha</taxon>
        <taxon>Nepidae</taxon>
        <taxon>Ranatrinae</taxon>
        <taxon>Ranatra</taxon>
    </lineage>
</organism>
<dbReference type="AlphaFoldDB" id="A0ABD0YCK3"/>
<feature type="region of interest" description="Disordered" evidence="1">
    <location>
        <begin position="93"/>
        <end position="125"/>
    </location>
</feature>
<keyword evidence="3" id="KW-1185">Reference proteome</keyword>
<feature type="compositionally biased region" description="Low complexity" evidence="1">
    <location>
        <begin position="105"/>
        <end position="116"/>
    </location>
</feature>
<gene>
    <name evidence="2" type="ORF">AAG570_013567</name>
</gene>
<evidence type="ECO:0000256" key="1">
    <source>
        <dbReference type="SAM" id="MobiDB-lite"/>
    </source>
</evidence>
<proteinExistence type="predicted"/>
<feature type="region of interest" description="Disordered" evidence="1">
    <location>
        <begin position="35"/>
        <end position="62"/>
    </location>
</feature>
<name>A0ABD0YCK3_9HEMI</name>
<protein>
    <submittedName>
        <fullName evidence="2">Uncharacterized protein</fullName>
    </submittedName>
</protein>
<dbReference type="Proteomes" id="UP001558652">
    <property type="component" value="Unassembled WGS sequence"/>
</dbReference>
<sequence>MFYENKKEETRKISFCDAKWSPQQETEELVVEGLRRRRGGGGRAAEAEGAASAQTGPCTAARCSPPASSLFSVYFPLDPRLPSRAALGQRRNTLRRPETPPPPHQQQTPRQHQNTTAAPQHQHKKNLTIGLLLPKTMFGVRGYNRAINEAVNSLHRSKGPKLEFLKHYTFTPHQVRSEMMLLTPSPTGVWSLLVYKSYCEERYIYNGLSALALTSLTRLRWRLEATGSDPEAQSEI</sequence>
<comment type="caution">
    <text evidence="2">The sequence shown here is derived from an EMBL/GenBank/DDBJ whole genome shotgun (WGS) entry which is preliminary data.</text>
</comment>
<reference evidence="2 3" key="1">
    <citation type="submission" date="2024-07" db="EMBL/GenBank/DDBJ databases">
        <title>Chromosome-level genome assembly of the water stick insect Ranatra chinensis (Heteroptera: Nepidae).</title>
        <authorList>
            <person name="Liu X."/>
        </authorList>
    </citation>
    <scope>NUCLEOTIDE SEQUENCE [LARGE SCALE GENOMIC DNA]</scope>
    <source>
        <strain evidence="2">Cailab_2021Rc</strain>
        <tissue evidence="2">Muscle</tissue>
    </source>
</reference>